<dbReference type="AlphaFoldDB" id="A0A9P6NMC7"/>
<dbReference type="OrthoDB" id="2506056at2759"/>
<gene>
    <name evidence="1" type="ORF">CROQUDRAFT_43892</name>
</gene>
<name>A0A9P6NMC7_9BASI</name>
<dbReference type="PANTHER" id="PTHR35020:SF2">
    <property type="entry name" value="N-ACETYLGLUCOSAMINE-INDUCED PROTEIN 1"/>
    <property type="match status" value="1"/>
</dbReference>
<dbReference type="PANTHER" id="PTHR35020">
    <property type="entry name" value="N-ACETYLGLUCOSAMINE-INDUCED PROTEIN 1"/>
    <property type="match status" value="1"/>
</dbReference>
<dbReference type="GO" id="GO:0005737">
    <property type="term" value="C:cytoplasm"/>
    <property type="evidence" value="ECO:0007669"/>
    <property type="project" value="TreeGrafter"/>
</dbReference>
<keyword evidence="2" id="KW-1185">Reference proteome</keyword>
<dbReference type="Pfam" id="PF12239">
    <property type="entry name" value="DUF3605"/>
    <property type="match status" value="1"/>
</dbReference>
<reference evidence="1" key="1">
    <citation type="submission" date="2013-11" db="EMBL/GenBank/DDBJ databases">
        <title>Genome sequence of the fusiform rust pathogen reveals effectors for host alternation and coevolution with pine.</title>
        <authorList>
            <consortium name="DOE Joint Genome Institute"/>
            <person name="Smith K."/>
            <person name="Pendleton A."/>
            <person name="Kubisiak T."/>
            <person name="Anderson C."/>
            <person name="Salamov A."/>
            <person name="Aerts A."/>
            <person name="Riley R."/>
            <person name="Clum A."/>
            <person name="Lindquist E."/>
            <person name="Ence D."/>
            <person name="Campbell M."/>
            <person name="Kronenberg Z."/>
            <person name="Feau N."/>
            <person name="Dhillon B."/>
            <person name="Hamelin R."/>
            <person name="Burleigh J."/>
            <person name="Smith J."/>
            <person name="Yandell M."/>
            <person name="Nelson C."/>
            <person name="Grigoriev I."/>
            <person name="Davis J."/>
        </authorList>
    </citation>
    <scope>NUCLEOTIDE SEQUENCE</scope>
    <source>
        <strain evidence="1">G11</strain>
    </source>
</reference>
<dbReference type="Proteomes" id="UP000886653">
    <property type="component" value="Unassembled WGS sequence"/>
</dbReference>
<organism evidence="1 2">
    <name type="scientific">Cronartium quercuum f. sp. fusiforme G11</name>
    <dbReference type="NCBI Taxonomy" id="708437"/>
    <lineage>
        <taxon>Eukaryota</taxon>
        <taxon>Fungi</taxon>
        <taxon>Dikarya</taxon>
        <taxon>Basidiomycota</taxon>
        <taxon>Pucciniomycotina</taxon>
        <taxon>Pucciniomycetes</taxon>
        <taxon>Pucciniales</taxon>
        <taxon>Coleosporiaceae</taxon>
        <taxon>Cronartium</taxon>
    </lineage>
</organism>
<protein>
    <submittedName>
        <fullName evidence="1">Uncharacterized protein</fullName>
    </submittedName>
</protein>
<comment type="caution">
    <text evidence="1">The sequence shown here is derived from an EMBL/GenBank/DDBJ whole genome shotgun (WGS) entry which is preliminary data.</text>
</comment>
<sequence length="263" mass="30738">MSVYLRETPSHEPFNIDPDLVNILQKNQNIINKNPPLFVISPNLSNQNGTNVQTSISIIHIITFTQLYKFRRFKESESLYSLEFSKKVKEKYGNSITYLKSRLGFNQLPFNHPKNLRFDCNGNPIHYFTSDDGLIDGLDYKVIKNEWPYAIDHNYQHLIVWSRLKLLNPNLSISSNEYNLATEQGLSGFINLSKPFKQILKSFNLFSKINENQIGIGKEMSNFVKKRWNGYQDLIWFLNPIQLQSCPDLPHFHVFVKTQDFND</sequence>
<proteinExistence type="predicted"/>
<dbReference type="GO" id="GO:0006044">
    <property type="term" value="P:N-acetylglucosamine metabolic process"/>
    <property type="evidence" value="ECO:0007669"/>
    <property type="project" value="TreeGrafter"/>
</dbReference>
<evidence type="ECO:0000313" key="1">
    <source>
        <dbReference type="EMBL" id="KAG0146779.1"/>
    </source>
</evidence>
<accession>A0A9P6NMC7</accession>
<dbReference type="InterPro" id="IPR022036">
    <property type="entry name" value="DUF3605"/>
</dbReference>
<evidence type="ECO:0000313" key="2">
    <source>
        <dbReference type="Proteomes" id="UP000886653"/>
    </source>
</evidence>
<dbReference type="EMBL" id="MU167256">
    <property type="protein sequence ID" value="KAG0146779.1"/>
    <property type="molecule type" value="Genomic_DNA"/>
</dbReference>